<reference evidence="1 2" key="1">
    <citation type="submission" date="2023-09" db="EMBL/GenBank/DDBJ databases">
        <title>Complete-Gapless Cercospora beticola genome.</title>
        <authorList>
            <person name="Wyatt N.A."/>
            <person name="Spanner R.E."/>
            <person name="Bolton M.D."/>
        </authorList>
    </citation>
    <scope>NUCLEOTIDE SEQUENCE [LARGE SCALE GENOMIC DNA]</scope>
    <source>
        <strain evidence="1">Cb09-40</strain>
    </source>
</reference>
<keyword evidence="2" id="KW-1185">Reference proteome</keyword>
<sequence>MNLFLGTSYLNGTPNEVCPFGPEHEDDWAIAANHAMAYYKEYEHAHASWECKAALPEDQNFMDMCALRSYEAIQKLGYLGSFNSAHVTKWLEQAGCLDEICYGTTHR</sequence>
<accession>A0ABZ0P7T7</accession>
<dbReference type="GeneID" id="90644864"/>
<organism evidence="1 2">
    <name type="scientific">Cercospora beticola</name>
    <name type="common">Sugarbeet leaf spot fungus</name>
    <dbReference type="NCBI Taxonomy" id="122368"/>
    <lineage>
        <taxon>Eukaryota</taxon>
        <taxon>Fungi</taxon>
        <taxon>Dikarya</taxon>
        <taxon>Ascomycota</taxon>
        <taxon>Pezizomycotina</taxon>
        <taxon>Dothideomycetes</taxon>
        <taxon>Dothideomycetidae</taxon>
        <taxon>Mycosphaerellales</taxon>
        <taxon>Mycosphaerellaceae</taxon>
        <taxon>Cercospora</taxon>
    </lineage>
</organism>
<proteinExistence type="predicted"/>
<dbReference type="Proteomes" id="UP001302367">
    <property type="component" value="Chromosome 9"/>
</dbReference>
<dbReference type="EMBL" id="CP134192">
    <property type="protein sequence ID" value="WPB07878.1"/>
    <property type="molecule type" value="Genomic_DNA"/>
</dbReference>
<protein>
    <submittedName>
        <fullName evidence="1">Uncharacterized protein</fullName>
    </submittedName>
</protein>
<evidence type="ECO:0000313" key="2">
    <source>
        <dbReference type="Proteomes" id="UP001302367"/>
    </source>
</evidence>
<dbReference type="RefSeq" id="XP_065459634.1">
    <property type="nucleotide sequence ID" value="XM_065603562.1"/>
</dbReference>
<gene>
    <name evidence="1" type="ORF">RHO25_012542</name>
</gene>
<evidence type="ECO:0000313" key="1">
    <source>
        <dbReference type="EMBL" id="WPB07878.1"/>
    </source>
</evidence>
<name>A0ABZ0P7T7_CERBT</name>